<accession>A0A5B7IP64</accession>
<dbReference type="EMBL" id="VSRR010058689">
    <property type="protein sequence ID" value="MPC82034.1"/>
    <property type="molecule type" value="Genomic_DNA"/>
</dbReference>
<feature type="compositionally biased region" description="Low complexity" evidence="1">
    <location>
        <begin position="110"/>
        <end position="124"/>
    </location>
</feature>
<evidence type="ECO:0000256" key="1">
    <source>
        <dbReference type="SAM" id="MobiDB-lite"/>
    </source>
</evidence>
<dbReference type="Proteomes" id="UP000324222">
    <property type="component" value="Unassembled WGS sequence"/>
</dbReference>
<keyword evidence="2" id="KW-0812">Transmembrane</keyword>
<dbReference type="AlphaFoldDB" id="A0A5B7IP64"/>
<feature type="compositionally biased region" description="Basic and acidic residues" evidence="1">
    <location>
        <begin position="137"/>
        <end position="148"/>
    </location>
</feature>
<evidence type="ECO:0000313" key="3">
    <source>
        <dbReference type="EMBL" id="MPC82034.1"/>
    </source>
</evidence>
<proteinExistence type="predicted"/>
<evidence type="ECO:0000256" key="2">
    <source>
        <dbReference type="SAM" id="Phobius"/>
    </source>
</evidence>
<evidence type="ECO:0000313" key="4">
    <source>
        <dbReference type="Proteomes" id="UP000324222"/>
    </source>
</evidence>
<keyword evidence="2" id="KW-0472">Membrane</keyword>
<gene>
    <name evidence="3" type="ORF">E2C01_076677</name>
</gene>
<keyword evidence="4" id="KW-1185">Reference proteome</keyword>
<feature type="region of interest" description="Disordered" evidence="1">
    <location>
        <begin position="108"/>
        <end position="159"/>
    </location>
</feature>
<protein>
    <submittedName>
        <fullName evidence="3">Uncharacterized protein</fullName>
    </submittedName>
</protein>
<name>A0A5B7IP64_PORTR</name>
<comment type="caution">
    <text evidence="3">The sequence shown here is derived from an EMBL/GenBank/DDBJ whole genome shotgun (WGS) entry which is preliminary data.</text>
</comment>
<keyword evidence="2" id="KW-1133">Transmembrane helix</keyword>
<sequence length="159" mass="16694">MTTSPTPHNFLYCINTSTPPPPPPPITGAQAISPWQILLDGTATGNRHHQSDHLTLQLFTRAVVGLAWLGSAWLGLAAASGAAAAAVAAAVRGCSDQRIKYEAADTCQFSDSSPSSAVRSSRSPHLPISSPGVSGARAKERAKADTRDTFTVMDDAERR</sequence>
<feature type="transmembrane region" description="Helical" evidence="2">
    <location>
        <begin position="66"/>
        <end position="91"/>
    </location>
</feature>
<reference evidence="3 4" key="1">
    <citation type="submission" date="2019-05" db="EMBL/GenBank/DDBJ databases">
        <title>Another draft genome of Portunus trituberculatus and its Hox gene families provides insights of decapod evolution.</title>
        <authorList>
            <person name="Jeong J.-H."/>
            <person name="Song I."/>
            <person name="Kim S."/>
            <person name="Choi T."/>
            <person name="Kim D."/>
            <person name="Ryu S."/>
            <person name="Kim W."/>
        </authorList>
    </citation>
    <scope>NUCLEOTIDE SEQUENCE [LARGE SCALE GENOMIC DNA]</scope>
    <source>
        <tissue evidence="3">Muscle</tissue>
    </source>
</reference>
<organism evidence="3 4">
    <name type="scientific">Portunus trituberculatus</name>
    <name type="common">Swimming crab</name>
    <name type="synonym">Neptunus trituberculatus</name>
    <dbReference type="NCBI Taxonomy" id="210409"/>
    <lineage>
        <taxon>Eukaryota</taxon>
        <taxon>Metazoa</taxon>
        <taxon>Ecdysozoa</taxon>
        <taxon>Arthropoda</taxon>
        <taxon>Crustacea</taxon>
        <taxon>Multicrustacea</taxon>
        <taxon>Malacostraca</taxon>
        <taxon>Eumalacostraca</taxon>
        <taxon>Eucarida</taxon>
        <taxon>Decapoda</taxon>
        <taxon>Pleocyemata</taxon>
        <taxon>Brachyura</taxon>
        <taxon>Eubrachyura</taxon>
        <taxon>Portunoidea</taxon>
        <taxon>Portunidae</taxon>
        <taxon>Portuninae</taxon>
        <taxon>Portunus</taxon>
    </lineage>
</organism>